<evidence type="ECO:0008006" key="4">
    <source>
        <dbReference type="Google" id="ProtNLM"/>
    </source>
</evidence>
<reference evidence="2 3" key="1">
    <citation type="submission" date="2022-11" db="EMBL/GenBank/DDBJ databases">
        <title>Minimal conservation of predation-associated metabolite biosynthetic gene clusters underscores biosynthetic potential of Myxococcota including descriptions for ten novel species: Archangium lansinium sp. nov., Myxococcus landrumus sp. nov., Nannocystis bai.</title>
        <authorList>
            <person name="Ahearne A."/>
            <person name="Stevens C."/>
            <person name="Dowd S."/>
        </authorList>
    </citation>
    <scope>NUCLEOTIDE SEQUENCE [LARGE SCALE GENOMIC DNA]</scope>
    <source>
        <strain evidence="2 3">RJM3</strain>
    </source>
</reference>
<protein>
    <recommendedName>
        <fullName evidence="4">DUF4139 domain-containing protein</fullName>
    </recommendedName>
</protein>
<dbReference type="Proteomes" id="UP001221411">
    <property type="component" value="Unassembled WGS sequence"/>
</dbReference>
<feature type="compositionally biased region" description="Basic and acidic residues" evidence="1">
    <location>
        <begin position="249"/>
        <end position="268"/>
    </location>
</feature>
<sequence>MGRNLGPRIRRVVLSKEGLAHVERRGSADGSFELPFGRAELGEVLRSLVVWVERGEGRTTALAFDAPEDPDAVLAEKKLRFEPGTTLRGIVHAARGRRVRVAGSDGPIEGEVLGFEETTGGQGPRRWLLLRTGAGQIEVVDMASVRQIELADPALQGSLDVLVNRGRTSAGGDGRAVRVVLAGRVEDVRVLYVVPAAPFQLSYRLALAGAEARLFAFALVQNPLEEDLEDVELVLSSAQAAAASSDSYGRGDRQRDDETENATKLERTRRAHGQPATIRAAAPLGTLVALAGRAPERIDEADTMDTEQAAAELAAAAAAEPREWVAEGPVSIPRRGAAMVPVLAASVRVRKERIFREGAGPSPDLVLCFDNDTGVRLEEGRCAVYDEGRYVGESALGAAARGAPVRVSFTKDPGVRCHRTSRKDTTFAGLVFEAGGLIEQRRVEERHVFCVRSDHPTVVDVVVEVPRKDGRTLAGEGIMPIVETPRATRFRVEVAPRGEAKIEVREAWTETTRLAYESIEPGQIETWRASGRVDAAQIDVLSELSRNVEEARQFESERVRLDRDLVDIFTRHGKIAEQLAVLRDAGPEGALRARYVSELDAMQQRINPMEAEMRRLRDEADTRRRAAERALASLARSS</sequence>
<evidence type="ECO:0000313" key="2">
    <source>
        <dbReference type="EMBL" id="MDC0749473.1"/>
    </source>
</evidence>
<dbReference type="EMBL" id="JAQNDO010000001">
    <property type="protein sequence ID" value="MDC0749473.1"/>
    <property type="molecule type" value="Genomic_DNA"/>
</dbReference>
<proteinExistence type="predicted"/>
<comment type="caution">
    <text evidence="2">The sequence shown here is derived from an EMBL/GenBank/DDBJ whole genome shotgun (WGS) entry which is preliminary data.</text>
</comment>
<evidence type="ECO:0000256" key="1">
    <source>
        <dbReference type="SAM" id="MobiDB-lite"/>
    </source>
</evidence>
<accession>A0ABT5F5U8</accession>
<feature type="region of interest" description="Disordered" evidence="1">
    <location>
        <begin position="245"/>
        <end position="276"/>
    </location>
</feature>
<gene>
    <name evidence="2" type="ORF">POL67_49545</name>
</gene>
<name>A0ABT5F5U8_9BACT</name>
<keyword evidence="3" id="KW-1185">Reference proteome</keyword>
<dbReference type="RefSeq" id="WP_271929377.1">
    <property type="nucleotide sequence ID" value="NZ_JAQNDO010000001.1"/>
</dbReference>
<evidence type="ECO:0000313" key="3">
    <source>
        <dbReference type="Proteomes" id="UP001221411"/>
    </source>
</evidence>
<organism evidence="2 3">
    <name type="scientific">Polyangium mundeleinium</name>
    <dbReference type="NCBI Taxonomy" id="2995306"/>
    <lineage>
        <taxon>Bacteria</taxon>
        <taxon>Pseudomonadati</taxon>
        <taxon>Myxococcota</taxon>
        <taxon>Polyangia</taxon>
        <taxon>Polyangiales</taxon>
        <taxon>Polyangiaceae</taxon>
        <taxon>Polyangium</taxon>
    </lineage>
</organism>